<feature type="domain" description="N-acetyltransferase" evidence="5">
    <location>
        <begin position="11"/>
        <end position="159"/>
    </location>
</feature>
<protein>
    <submittedName>
        <fullName evidence="6">Ribosomal-protein-alanine acetyltransferase</fullName>
        <ecNumber evidence="6">2.3.1.128</ecNumber>
    </submittedName>
</protein>
<dbReference type="STRING" id="887929.HMP0721_0612"/>
<proteinExistence type="inferred from homology"/>
<dbReference type="eggNOG" id="COG0456">
    <property type="taxonomic scope" value="Bacteria"/>
</dbReference>
<dbReference type="GO" id="GO:0008080">
    <property type="term" value="F:N-acetyltransferase activity"/>
    <property type="evidence" value="ECO:0007669"/>
    <property type="project" value="InterPro"/>
</dbReference>
<dbReference type="NCBIfam" id="TIGR01575">
    <property type="entry name" value="rimI"/>
    <property type="match status" value="1"/>
</dbReference>
<dbReference type="Gene3D" id="3.40.630.30">
    <property type="match status" value="1"/>
</dbReference>
<dbReference type="EMBL" id="AEQN01000011">
    <property type="protein sequence ID" value="EFV02189.1"/>
    <property type="molecule type" value="Genomic_DNA"/>
</dbReference>
<evidence type="ECO:0000256" key="4">
    <source>
        <dbReference type="ARBA" id="ARBA00023315"/>
    </source>
</evidence>
<dbReference type="InterPro" id="IPR050680">
    <property type="entry name" value="YpeA/RimI_acetyltransf"/>
</dbReference>
<accession>E6MF29</accession>
<comment type="similarity">
    <text evidence="1">Belongs to the acetyltransferase family. RimI subfamily.</text>
</comment>
<reference evidence="6 7" key="1">
    <citation type="submission" date="2010-12" db="EMBL/GenBank/DDBJ databases">
        <authorList>
            <person name="Muzny D."/>
            <person name="Qin X."/>
            <person name="Deng J."/>
            <person name="Jiang H."/>
            <person name="Liu Y."/>
            <person name="Qu J."/>
            <person name="Song X.-Z."/>
            <person name="Zhang L."/>
            <person name="Thornton R."/>
            <person name="Coyle M."/>
            <person name="Francisco L."/>
            <person name="Jackson L."/>
            <person name="Javaid M."/>
            <person name="Korchina V."/>
            <person name="Kovar C."/>
            <person name="Mata R."/>
            <person name="Mathew T."/>
            <person name="Ngo R."/>
            <person name="Nguyen L."/>
            <person name="Nguyen N."/>
            <person name="Okwuonu G."/>
            <person name="Ongeri F."/>
            <person name="Pham C."/>
            <person name="Simmons D."/>
            <person name="Wilczek-Boney K."/>
            <person name="Hale W."/>
            <person name="Jakkamsetti A."/>
            <person name="Pham P."/>
            <person name="Ruth R."/>
            <person name="San Lucas F."/>
            <person name="Warren J."/>
            <person name="Zhang J."/>
            <person name="Zhao Z."/>
            <person name="Zhou C."/>
            <person name="Zhu D."/>
            <person name="Lee S."/>
            <person name="Bess C."/>
            <person name="Blankenburg K."/>
            <person name="Forbes L."/>
            <person name="Fu Q."/>
            <person name="Gubbala S."/>
            <person name="Hirani K."/>
            <person name="Jayaseelan J.C."/>
            <person name="Lara F."/>
            <person name="Munidasa M."/>
            <person name="Palculict T."/>
            <person name="Patil S."/>
            <person name="Pu L.-L."/>
            <person name="Saada N."/>
            <person name="Tang L."/>
            <person name="Weissenberger G."/>
            <person name="Zhu Y."/>
            <person name="Hemphill L."/>
            <person name="Shang Y."/>
            <person name="Youmans B."/>
            <person name="Ayvaz T."/>
            <person name="Ross M."/>
            <person name="Santibanez J."/>
            <person name="Aqrawi P."/>
            <person name="Gross S."/>
            <person name="Joshi V."/>
            <person name="Fowler G."/>
            <person name="Nazareth L."/>
            <person name="Reid J."/>
            <person name="Worley K."/>
            <person name="Petrosino J."/>
            <person name="Highlander S."/>
            <person name="Gibbs R."/>
        </authorList>
    </citation>
    <scope>NUCLEOTIDE SEQUENCE [LARGE SCALE GENOMIC DNA]</scope>
    <source>
        <strain evidence="6 7">ATCC 23263</strain>
    </source>
</reference>
<organism evidence="6 7">
    <name type="scientific">Pseudoramibacter alactolyticus ATCC 23263</name>
    <dbReference type="NCBI Taxonomy" id="887929"/>
    <lineage>
        <taxon>Bacteria</taxon>
        <taxon>Bacillati</taxon>
        <taxon>Bacillota</taxon>
        <taxon>Clostridia</taxon>
        <taxon>Eubacteriales</taxon>
        <taxon>Eubacteriaceae</taxon>
        <taxon>Pseudoramibacter</taxon>
    </lineage>
</organism>
<dbReference type="AlphaFoldDB" id="E6MF29"/>
<dbReference type="PROSITE" id="PS51186">
    <property type="entry name" value="GNAT"/>
    <property type="match status" value="1"/>
</dbReference>
<dbReference type="Proteomes" id="UP000004754">
    <property type="component" value="Unassembled WGS sequence"/>
</dbReference>
<keyword evidence="7" id="KW-1185">Reference proteome</keyword>
<comment type="caution">
    <text evidence="6">The sequence shown here is derived from an EMBL/GenBank/DDBJ whole genome shotgun (WGS) entry which is preliminary data.</text>
</comment>
<evidence type="ECO:0000313" key="6">
    <source>
        <dbReference type="EMBL" id="EFV02189.1"/>
    </source>
</evidence>
<evidence type="ECO:0000256" key="2">
    <source>
        <dbReference type="ARBA" id="ARBA00022490"/>
    </source>
</evidence>
<dbReference type="PANTHER" id="PTHR43420">
    <property type="entry name" value="ACETYLTRANSFERASE"/>
    <property type="match status" value="1"/>
</dbReference>
<dbReference type="HOGENOM" id="CLU_013985_23_1_9"/>
<evidence type="ECO:0000256" key="1">
    <source>
        <dbReference type="ARBA" id="ARBA00005395"/>
    </source>
</evidence>
<evidence type="ECO:0000256" key="3">
    <source>
        <dbReference type="ARBA" id="ARBA00022679"/>
    </source>
</evidence>
<name>E6MF29_9FIRM</name>
<gene>
    <name evidence="6" type="primary">rimI</name>
    <name evidence="6" type="ORF">HMP0721_0612</name>
</gene>
<evidence type="ECO:0000259" key="5">
    <source>
        <dbReference type="PROSITE" id="PS51186"/>
    </source>
</evidence>
<dbReference type="InterPro" id="IPR000182">
    <property type="entry name" value="GNAT_dom"/>
</dbReference>
<dbReference type="PANTHER" id="PTHR43420:SF12">
    <property type="entry name" value="N-ACETYLTRANSFERASE DOMAIN-CONTAINING PROTEIN"/>
    <property type="match status" value="1"/>
</dbReference>
<dbReference type="EC" id="2.3.1.128" evidence="6"/>
<dbReference type="Pfam" id="PF00583">
    <property type="entry name" value="Acetyltransf_1"/>
    <property type="match status" value="1"/>
</dbReference>
<sequence length="159" mass="18224">MADEVLSLSFFSLRPMTRGDIAQVLTIDRAAGLIPWKETSFLQEIKNPLAHYMVIEHSSEQEQALQMVGFAGEWCVVDEAQIMKVAVLPDWQQRGLGRRLMKVMMDHARLNGCTKMTLEVKQKNHQALKLYRHLGFEIIGKREQYYPDGSNAYLMSVPL</sequence>
<keyword evidence="3 6" id="KW-0808">Transferase</keyword>
<evidence type="ECO:0000313" key="7">
    <source>
        <dbReference type="Proteomes" id="UP000004754"/>
    </source>
</evidence>
<dbReference type="CDD" id="cd04301">
    <property type="entry name" value="NAT_SF"/>
    <property type="match status" value="1"/>
</dbReference>
<keyword evidence="4 6" id="KW-0012">Acyltransferase</keyword>
<dbReference type="InterPro" id="IPR006464">
    <property type="entry name" value="AcTrfase_RimI/Ard1"/>
</dbReference>
<dbReference type="SUPFAM" id="SSF55729">
    <property type="entry name" value="Acyl-CoA N-acyltransferases (Nat)"/>
    <property type="match status" value="1"/>
</dbReference>
<keyword evidence="2" id="KW-0963">Cytoplasm</keyword>
<dbReference type="InterPro" id="IPR016181">
    <property type="entry name" value="Acyl_CoA_acyltransferase"/>
</dbReference>